<comment type="caution">
    <text evidence="2">The sequence shown here is derived from an EMBL/GenBank/DDBJ whole genome shotgun (WGS) entry which is preliminary data.</text>
</comment>
<name>J9FQ22_9ZZZZ</name>
<feature type="region of interest" description="Disordered" evidence="1">
    <location>
        <begin position="25"/>
        <end position="52"/>
    </location>
</feature>
<gene>
    <name evidence="2" type="ORF">EVA_14866</name>
</gene>
<accession>J9FQ22</accession>
<sequence>MSCEILALHHQTIPYQHRQAPDLQCCRGNQRNPQPSHTPVRLAVSRQKKAYL</sequence>
<dbReference type="EMBL" id="AMCI01004973">
    <property type="protein sequence ID" value="EJW97026.1"/>
    <property type="molecule type" value="Genomic_DNA"/>
</dbReference>
<organism evidence="2">
    <name type="scientific">gut metagenome</name>
    <dbReference type="NCBI Taxonomy" id="749906"/>
    <lineage>
        <taxon>unclassified sequences</taxon>
        <taxon>metagenomes</taxon>
        <taxon>organismal metagenomes</taxon>
    </lineage>
</organism>
<evidence type="ECO:0000313" key="2">
    <source>
        <dbReference type="EMBL" id="EJW97026.1"/>
    </source>
</evidence>
<evidence type="ECO:0000256" key="1">
    <source>
        <dbReference type="SAM" id="MobiDB-lite"/>
    </source>
</evidence>
<proteinExistence type="predicted"/>
<reference evidence="2" key="1">
    <citation type="journal article" date="2012" name="PLoS ONE">
        <title>Gene sets for utilization of primary and secondary nutrition supplies in the distal gut of endangered iberian lynx.</title>
        <authorList>
            <person name="Alcaide M."/>
            <person name="Messina E."/>
            <person name="Richter M."/>
            <person name="Bargiela R."/>
            <person name="Peplies J."/>
            <person name="Huws S.A."/>
            <person name="Newbold C.J."/>
            <person name="Golyshin P.N."/>
            <person name="Simon M.A."/>
            <person name="Lopez G."/>
            <person name="Yakimov M.M."/>
            <person name="Ferrer M."/>
        </authorList>
    </citation>
    <scope>NUCLEOTIDE SEQUENCE</scope>
</reference>
<feature type="compositionally biased region" description="Polar residues" evidence="1">
    <location>
        <begin position="27"/>
        <end position="37"/>
    </location>
</feature>
<protein>
    <submittedName>
        <fullName evidence="2">Uncharacterized protein</fullName>
    </submittedName>
</protein>
<dbReference type="AlphaFoldDB" id="J9FQ22"/>